<feature type="transmembrane region" description="Helical" evidence="2">
    <location>
        <begin position="228"/>
        <end position="245"/>
    </location>
</feature>
<feature type="transmembrane region" description="Helical" evidence="2">
    <location>
        <begin position="94"/>
        <end position="112"/>
    </location>
</feature>
<keyword evidence="5" id="KW-1185">Reference proteome</keyword>
<feature type="transmembrane region" description="Helical" evidence="2">
    <location>
        <begin position="252"/>
        <end position="272"/>
    </location>
</feature>
<evidence type="ECO:0000256" key="2">
    <source>
        <dbReference type="SAM" id="Phobius"/>
    </source>
</evidence>
<dbReference type="GeneID" id="95360230"/>
<feature type="domain" description="CAAX prenyl protease 2/Lysostaphin resistance protein A-like" evidence="3">
    <location>
        <begin position="172"/>
        <end position="263"/>
    </location>
</feature>
<proteinExistence type="predicted"/>
<name>U2PNI4_9ACTN</name>
<keyword evidence="2" id="KW-0812">Transmembrane</keyword>
<dbReference type="GO" id="GO:0080120">
    <property type="term" value="P:CAAX-box protein maturation"/>
    <property type="evidence" value="ECO:0007669"/>
    <property type="project" value="UniProtKB-ARBA"/>
</dbReference>
<feature type="transmembrane region" description="Helical" evidence="2">
    <location>
        <begin position="39"/>
        <end position="58"/>
    </location>
</feature>
<feature type="transmembrane region" description="Helical" evidence="2">
    <location>
        <begin position="133"/>
        <end position="153"/>
    </location>
</feature>
<reference evidence="4" key="1">
    <citation type="submission" date="2013-08" db="EMBL/GenBank/DDBJ databases">
        <authorList>
            <person name="Durkin A.S."/>
            <person name="Haft D.R."/>
            <person name="McCorrison J."/>
            <person name="Torralba M."/>
            <person name="Gillis M."/>
            <person name="Haft D.H."/>
            <person name="Methe B."/>
            <person name="Sutton G."/>
            <person name="Nelson K.E."/>
        </authorList>
    </citation>
    <scope>NUCLEOTIDE SEQUENCE [LARGE SCALE GENOMIC DNA]</scope>
    <source>
        <strain evidence="4">F0233</strain>
    </source>
</reference>
<keyword evidence="2" id="KW-1133">Transmembrane helix</keyword>
<protein>
    <submittedName>
        <fullName evidence="4">CAAX protease self-immunity</fullName>
    </submittedName>
</protein>
<sequence length="279" mass="29580">MSGGRTDPGPGESPTGAGGPVASGAAAARRRARLGLETLGVLAVCLGRSAVYAVLSILDKLTLGPALGEQTTTINGSTTPDRPWLDLCYKLADYLFLAAPVVIVLYLLTAVRRPGHDPWRAIGLDRTRPGRDVGAGVALTAAIGIPGLAFYLFARRLGINTDVAAGNLAEHVWTIPVYVLAAFANGLLEETVMVAYLLTRWRQCGWRPGAAVAVSALLRGSYHLYQGFGGLLGNAVMGAACCLYWTRARRLWPLIVAHTLLDVFSFVGYALLHGVVGWL</sequence>
<evidence type="ECO:0000256" key="1">
    <source>
        <dbReference type="SAM" id="MobiDB-lite"/>
    </source>
</evidence>
<accession>U2PNI4</accession>
<keyword evidence="4" id="KW-0378">Hydrolase</keyword>
<dbReference type="Proteomes" id="UP000017052">
    <property type="component" value="Unassembled WGS sequence"/>
</dbReference>
<keyword evidence="2" id="KW-0472">Membrane</keyword>
<dbReference type="GO" id="GO:0006508">
    <property type="term" value="P:proteolysis"/>
    <property type="evidence" value="ECO:0007669"/>
    <property type="project" value="UniProtKB-KW"/>
</dbReference>
<evidence type="ECO:0000313" key="5">
    <source>
        <dbReference type="Proteomes" id="UP000017052"/>
    </source>
</evidence>
<dbReference type="RefSeq" id="WP_021798393.1">
    <property type="nucleotide sequence ID" value="NZ_ACVN02000264.1"/>
</dbReference>
<dbReference type="Pfam" id="PF02517">
    <property type="entry name" value="Rce1-like"/>
    <property type="match status" value="1"/>
</dbReference>
<keyword evidence="4" id="KW-0645">Protease</keyword>
<dbReference type="InterPro" id="IPR003675">
    <property type="entry name" value="Rce1/LyrA-like_dom"/>
</dbReference>
<dbReference type="GO" id="GO:0004175">
    <property type="term" value="F:endopeptidase activity"/>
    <property type="evidence" value="ECO:0007669"/>
    <property type="project" value="UniProtKB-ARBA"/>
</dbReference>
<evidence type="ECO:0000313" key="4">
    <source>
        <dbReference type="EMBL" id="ERK52085.1"/>
    </source>
</evidence>
<dbReference type="AlphaFoldDB" id="U2PNI4"/>
<comment type="caution">
    <text evidence="4">The sequence shown here is derived from an EMBL/GenBank/DDBJ whole genome shotgun (WGS) entry which is preliminary data.</text>
</comment>
<feature type="region of interest" description="Disordered" evidence="1">
    <location>
        <begin position="1"/>
        <end position="22"/>
    </location>
</feature>
<evidence type="ECO:0000259" key="3">
    <source>
        <dbReference type="Pfam" id="PF02517"/>
    </source>
</evidence>
<dbReference type="OrthoDB" id="4453618at2"/>
<dbReference type="EMBL" id="ACVN02000264">
    <property type="protein sequence ID" value="ERK52085.1"/>
    <property type="molecule type" value="Genomic_DNA"/>
</dbReference>
<organism evidence="4 5">
    <name type="scientific">Propionibacterium acidifaciens F0233</name>
    <dbReference type="NCBI Taxonomy" id="553198"/>
    <lineage>
        <taxon>Bacteria</taxon>
        <taxon>Bacillati</taxon>
        <taxon>Actinomycetota</taxon>
        <taxon>Actinomycetes</taxon>
        <taxon>Propionibacteriales</taxon>
        <taxon>Propionibacteriaceae</taxon>
        <taxon>Propionibacterium</taxon>
    </lineage>
</organism>
<gene>
    <name evidence="4" type="ORF">HMPREF0682_0877</name>
</gene>